<comment type="caution">
    <text evidence="2">The sequence shown here is derived from an EMBL/GenBank/DDBJ whole genome shotgun (WGS) entry which is preliminary data.</text>
</comment>
<gene>
    <name evidence="2" type="ORF">GCM10010371_66250</name>
</gene>
<accession>A0A918REP1</accession>
<feature type="region of interest" description="Disordered" evidence="1">
    <location>
        <begin position="45"/>
        <end position="68"/>
    </location>
</feature>
<proteinExistence type="predicted"/>
<evidence type="ECO:0000313" key="3">
    <source>
        <dbReference type="Proteomes" id="UP000634660"/>
    </source>
</evidence>
<protein>
    <submittedName>
        <fullName evidence="2">Uncharacterized protein</fullName>
    </submittedName>
</protein>
<evidence type="ECO:0000313" key="2">
    <source>
        <dbReference type="EMBL" id="GGZ97135.1"/>
    </source>
</evidence>
<name>A0A918REP1_9ACTN</name>
<evidence type="ECO:0000256" key="1">
    <source>
        <dbReference type="SAM" id="MobiDB-lite"/>
    </source>
</evidence>
<organism evidence="2 3">
    <name type="scientific">Streptomyces subrutilus</name>
    <dbReference type="NCBI Taxonomy" id="36818"/>
    <lineage>
        <taxon>Bacteria</taxon>
        <taxon>Bacillati</taxon>
        <taxon>Actinomycetota</taxon>
        <taxon>Actinomycetes</taxon>
        <taxon>Kitasatosporales</taxon>
        <taxon>Streptomycetaceae</taxon>
        <taxon>Streptomyces</taxon>
    </lineage>
</organism>
<sequence>MGCLCPGRVVLPGFGLLWSPVSPPPASAGRVLAVRRPWLLPLGSPGYPGRAPATRSRPGPGPVTLRPSAYTRPLWPRPACPCAAGRGRVPPSLYCSAVRRLSDRGPTRAAPPTTRAAARL</sequence>
<dbReference type="Proteomes" id="UP000634660">
    <property type="component" value="Unassembled WGS sequence"/>
</dbReference>
<dbReference type="EMBL" id="BMVX01000044">
    <property type="protein sequence ID" value="GGZ97135.1"/>
    <property type="molecule type" value="Genomic_DNA"/>
</dbReference>
<reference evidence="2" key="2">
    <citation type="submission" date="2020-09" db="EMBL/GenBank/DDBJ databases">
        <authorList>
            <person name="Sun Q."/>
            <person name="Ohkuma M."/>
        </authorList>
    </citation>
    <scope>NUCLEOTIDE SEQUENCE</scope>
    <source>
        <strain evidence="2">JCM 4834</strain>
    </source>
</reference>
<reference evidence="2" key="1">
    <citation type="journal article" date="2014" name="Int. J. Syst. Evol. Microbiol.">
        <title>Complete genome sequence of Corynebacterium casei LMG S-19264T (=DSM 44701T), isolated from a smear-ripened cheese.</title>
        <authorList>
            <consortium name="US DOE Joint Genome Institute (JGI-PGF)"/>
            <person name="Walter F."/>
            <person name="Albersmeier A."/>
            <person name="Kalinowski J."/>
            <person name="Ruckert C."/>
        </authorList>
    </citation>
    <scope>NUCLEOTIDE SEQUENCE</scope>
    <source>
        <strain evidence="2">JCM 4834</strain>
    </source>
</reference>
<dbReference type="AlphaFoldDB" id="A0A918REP1"/>